<organism evidence="1">
    <name type="scientific">Arundo donax</name>
    <name type="common">Giant reed</name>
    <name type="synonym">Donax arundinaceus</name>
    <dbReference type="NCBI Taxonomy" id="35708"/>
    <lineage>
        <taxon>Eukaryota</taxon>
        <taxon>Viridiplantae</taxon>
        <taxon>Streptophyta</taxon>
        <taxon>Embryophyta</taxon>
        <taxon>Tracheophyta</taxon>
        <taxon>Spermatophyta</taxon>
        <taxon>Magnoliopsida</taxon>
        <taxon>Liliopsida</taxon>
        <taxon>Poales</taxon>
        <taxon>Poaceae</taxon>
        <taxon>PACMAD clade</taxon>
        <taxon>Arundinoideae</taxon>
        <taxon>Arundineae</taxon>
        <taxon>Arundo</taxon>
    </lineage>
</organism>
<dbReference type="AlphaFoldDB" id="A0A0A9D4S7"/>
<dbReference type="EMBL" id="GBRH01216207">
    <property type="protein sequence ID" value="JAD81688.1"/>
    <property type="molecule type" value="Transcribed_RNA"/>
</dbReference>
<protein>
    <submittedName>
        <fullName evidence="1">Uncharacterized protein</fullName>
    </submittedName>
</protein>
<evidence type="ECO:0000313" key="1">
    <source>
        <dbReference type="EMBL" id="JAD81688.1"/>
    </source>
</evidence>
<accession>A0A0A9D4S7</accession>
<reference evidence="1" key="2">
    <citation type="journal article" date="2015" name="Data Brief">
        <title>Shoot transcriptome of the giant reed, Arundo donax.</title>
        <authorList>
            <person name="Barrero R.A."/>
            <person name="Guerrero F.D."/>
            <person name="Moolhuijzen P."/>
            <person name="Goolsby J.A."/>
            <person name="Tidwell J."/>
            <person name="Bellgard S.E."/>
            <person name="Bellgard M.I."/>
        </authorList>
    </citation>
    <scope>NUCLEOTIDE SEQUENCE</scope>
    <source>
        <tissue evidence="1">Shoot tissue taken approximately 20 cm above the soil surface</tissue>
    </source>
</reference>
<name>A0A0A9D4S7_ARUDO</name>
<sequence>MDTQESDQYSHIYTKLANICSLQGTVGLDWPLLWMKGTPHLSA</sequence>
<reference evidence="1" key="1">
    <citation type="submission" date="2014-09" db="EMBL/GenBank/DDBJ databases">
        <authorList>
            <person name="Magalhaes I.L.F."/>
            <person name="Oliveira U."/>
            <person name="Santos F.R."/>
            <person name="Vidigal T.H.D.A."/>
            <person name="Brescovit A.D."/>
            <person name="Santos A.J."/>
        </authorList>
    </citation>
    <scope>NUCLEOTIDE SEQUENCE</scope>
    <source>
        <tissue evidence="1">Shoot tissue taken approximately 20 cm above the soil surface</tissue>
    </source>
</reference>
<proteinExistence type="predicted"/>